<dbReference type="PANTHER" id="PTHR23159:SF60">
    <property type="entry name" value="SPINDLE ASSEMBLY ABNORMAL PROTEIN 4"/>
    <property type="match status" value="1"/>
</dbReference>
<dbReference type="PANTHER" id="PTHR23159">
    <property type="entry name" value="CENTROSOMAL PROTEIN 2"/>
    <property type="match status" value="1"/>
</dbReference>
<sequence>MGKTKKKKSVIKKPIQIPLRNPIQNPIIQNPIYYPMPQYYQLKTKKMRKKDFIYTIGNSFKPREFMETPKKKINFSKTDNINKFVGNVLDLYNIDHNPEFLNFSINNFHNKITSYINILNNDHYLESINNVKNNSEVLELQKVLNEHELHLILETLDLLLTNAKQNKRQFSKNIQTNMSKNIQTNMSKNIQTNMSKISQKGGGPADIAKYDIFAFLNGDKRNKIKGRICDIIYKEEKKKTTAEDTEDTDEDTAKKKYIQKLKNDESMDVCFNYYLQTEIKKKQEKQAKIEKPVNCTKKHIKAFKKHFNETDFKPEKKAILMELIDTFNEIQIEDTVLARSKEKRMKEYLANISFVAMMGGLLPPEFFGEDMDYNPFDVLSTVICVFEGSTVCAVMSALPLFSPIMDGLSTFSTVRKIIQRFGGTGKMGQRSGAAMKKAHQVKIDKLKKQQETITQLQTNISKASKNLKNNPNAKQQKEILANLKKWTKENEKLTDIVQKAATKQKNLKTINAKKYLDKGIDDLLKKINNKEPLNSADKLQLTKIQEYATLKIKPLDEILGKKLKLTPKELLTFNKIVKESPELESIIKLGKRNGNFSVKGDLLAKKAADDAVKAAAETAEAVKTGKGTDQYDTVAQNFEDAEEFMNLANIAKGGSAEIVAGTPAYKNLKNFFGKEKFKTMIRPGGKMNFSKIEADEIFKYSQKLKGGKVDDFLSNQINVATKQLEMMKSGSFGLDEASYLEKHFKLYASSDLAKKAEEAKALAASSKASEAAVKAKKATAKAKQATVKAEQATVKAEQATVKVAETKKALEAAQSKEAIATVKATQATEKVTNATVKVAETKKAVAAAKSKEAIATSKKATSEGTKTAKEAVATSKKAVSEAKNAVSEANKAAKKAVSEAKKAREARVATAEAKVAAEVAVEAKVAAVAAEKAKKAAAEVTAAAEKATTTATKAAAEAESAAKLKSVAGQLDYVKEVKPLIDPLDELQQILDTTASAYLIHYNAQEEIEAIADEKLDEQYNKMNETMFSTLISPKTTSALTTLGSLLLPKGSGDLTTILTGLGHAKEIFKPSDCDSITNTKEKAECLKTRKNELIIGKGRKGIKERKEKFMYETDGQYSFNVKTKKNKNTKKNNLKEFGNRSTNKTFNEKKEDYLHTQMKKNIGENMFSLNKNTTPDISTIIEDEKKKRELESLEENSLAGGGKKSITMRNEIFNDSDLSLQLDKFNTKFKSRMIEFNEPLQQMMRKRSQYRIKQKSNLKDEHLNIYRSMKNKIEGNVEVVKTLEFELFEKMNNTFQKNKEKFFKNMSLLSKNSFMRNTIEIGTYYETKKLLDLYEGVEAKINKLTEDPKIKKFKDSYDKILTEIVIQEMKLDKVKQDIQDFKAKDIDLDKEKLILKNLTIKRDTYKAKTTNETQYSKLVIELKKLQKQLDATQVFIEYGKKINKKKLSIESFTRNKSAIFDGFKSKIIDEIDFIKNEYDIAIFLSLNIPSIKKLDLIKLLQGIYLDIARLKESFILVNKNYKQENLKLNKELESGKKQLKFYYENLSKIKLKKDKIFFNKRFKNRERNLKLLIQTHSNIISEYFANLNFIDKCKDLLIFCDFQINTIKNTNIMRETKSLLLSEKIGIIDITELHETQDNIKIKTNEKELIQIFNNILKYKNKINKTKKSIYKSITNKEIKLSKLKKEATFLKLSKLGNPDNKEKKTKKINKQIKVVNKRLLDYTLTNFGYLNFDNPLNIFVLNGILNSNIQDGKELYEFNTTKLKSLDIGLSVSLKDKLKEINNFIITEEVV</sequence>
<feature type="coiled-coil region" evidence="1">
    <location>
        <begin position="879"/>
        <end position="906"/>
    </location>
</feature>
<feature type="coiled-coil region" evidence="1">
    <location>
        <begin position="775"/>
        <end position="816"/>
    </location>
</feature>
<feature type="coiled-coil region" evidence="1">
    <location>
        <begin position="446"/>
        <end position="503"/>
    </location>
</feature>
<accession>A0A6C0J9H1</accession>
<feature type="coiled-coil region" evidence="1">
    <location>
        <begin position="1328"/>
        <end position="1385"/>
    </location>
</feature>
<organism evidence="2">
    <name type="scientific">viral metagenome</name>
    <dbReference type="NCBI Taxonomy" id="1070528"/>
    <lineage>
        <taxon>unclassified sequences</taxon>
        <taxon>metagenomes</taxon>
        <taxon>organismal metagenomes</taxon>
    </lineage>
</organism>
<reference evidence="2" key="1">
    <citation type="journal article" date="2020" name="Nature">
        <title>Giant virus diversity and host interactions through global metagenomics.</title>
        <authorList>
            <person name="Schulz F."/>
            <person name="Roux S."/>
            <person name="Paez-Espino D."/>
            <person name="Jungbluth S."/>
            <person name="Walsh D.A."/>
            <person name="Denef V.J."/>
            <person name="McMahon K.D."/>
            <person name="Konstantinidis K.T."/>
            <person name="Eloe-Fadrosh E.A."/>
            <person name="Kyrpides N.C."/>
            <person name="Woyke T."/>
        </authorList>
    </citation>
    <scope>NUCLEOTIDE SEQUENCE</scope>
    <source>
        <strain evidence="2">GVMAG-M-3300025860-25</strain>
    </source>
</reference>
<protein>
    <submittedName>
        <fullName evidence="2">Uncharacterized protein</fullName>
    </submittedName>
</protein>
<name>A0A6C0J9H1_9ZZZZ</name>
<dbReference type="EMBL" id="MN740335">
    <property type="protein sequence ID" value="QHU01177.1"/>
    <property type="molecule type" value="Genomic_DNA"/>
</dbReference>
<evidence type="ECO:0000313" key="2">
    <source>
        <dbReference type="EMBL" id="QHU01177.1"/>
    </source>
</evidence>
<keyword evidence="1" id="KW-0175">Coiled coil</keyword>
<evidence type="ECO:0000256" key="1">
    <source>
        <dbReference type="SAM" id="Coils"/>
    </source>
</evidence>
<proteinExistence type="predicted"/>